<protein>
    <submittedName>
        <fullName evidence="1">Glycosyltransferase</fullName>
    </submittedName>
</protein>
<evidence type="ECO:0000313" key="1">
    <source>
        <dbReference type="EMBL" id="HED31491.1"/>
    </source>
</evidence>
<reference evidence="1" key="1">
    <citation type="journal article" date="2020" name="mSystems">
        <title>Genome- and Community-Level Interaction Insights into Carbon Utilization and Element Cycling Functions of Hydrothermarchaeota in Hydrothermal Sediment.</title>
        <authorList>
            <person name="Zhou Z."/>
            <person name="Liu Y."/>
            <person name="Xu W."/>
            <person name="Pan J."/>
            <person name="Luo Z.H."/>
            <person name="Li M."/>
        </authorList>
    </citation>
    <scope>NUCLEOTIDE SEQUENCE [LARGE SCALE GENOMIC DNA]</scope>
    <source>
        <strain evidence="1">SpSt-1181</strain>
    </source>
</reference>
<organism evidence="1">
    <name type="scientific">Prosthecochloris aestuarii</name>
    <dbReference type="NCBI Taxonomy" id="1102"/>
    <lineage>
        <taxon>Bacteria</taxon>
        <taxon>Pseudomonadati</taxon>
        <taxon>Chlorobiota</taxon>
        <taxon>Chlorobiia</taxon>
        <taxon>Chlorobiales</taxon>
        <taxon>Chlorobiaceae</taxon>
        <taxon>Prosthecochloris</taxon>
    </lineage>
</organism>
<accession>A0A831SPU2</accession>
<dbReference type="EMBL" id="DSBW01000162">
    <property type="protein sequence ID" value="HED31491.1"/>
    <property type="molecule type" value="Genomic_DNA"/>
</dbReference>
<gene>
    <name evidence="1" type="ORF">ENN50_07400</name>
</gene>
<dbReference type="PANTHER" id="PTHR36529">
    <property type="entry name" value="SLL1095 PROTEIN"/>
    <property type="match status" value="1"/>
</dbReference>
<name>A0A831SPU2_PROAE</name>
<feature type="non-terminal residue" evidence="1">
    <location>
        <position position="1"/>
    </location>
</feature>
<dbReference type="InterPro" id="IPR029044">
    <property type="entry name" value="Nucleotide-diphossugar_trans"/>
</dbReference>
<dbReference type="NCBIfam" id="TIGR04282">
    <property type="entry name" value="glyco_like_cofC"/>
    <property type="match status" value="1"/>
</dbReference>
<dbReference type="InterPro" id="IPR018641">
    <property type="entry name" value="Trfase_1_rSAM/seldom-assoc"/>
</dbReference>
<dbReference type="Proteomes" id="UP000886335">
    <property type="component" value="Unassembled WGS sequence"/>
</dbReference>
<dbReference type="Pfam" id="PF09837">
    <property type="entry name" value="DUF2064"/>
    <property type="match status" value="1"/>
</dbReference>
<dbReference type="PANTHER" id="PTHR36529:SF1">
    <property type="entry name" value="GLYCOSYLTRANSFERASE"/>
    <property type="match status" value="1"/>
</dbReference>
<proteinExistence type="predicted"/>
<comment type="caution">
    <text evidence="1">The sequence shown here is derived from an EMBL/GenBank/DDBJ whole genome shotgun (WGS) entry which is preliminary data.</text>
</comment>
<dbReference type="SUPFAM" id="SSF53448">
    <property type="entry name" value="Nucleotide-diphospho-sugar transferases"/>
    <property type="match status" value="1"/>
</dbReference>
<sequence>EFALKIYTKLRAITVEALKPLDADIAVWYSDTIPDEDVFLPYASSLWLQPEGDLGLKMNTAFCQGFIEGYRRIILIGTDCPELTSASLVTAAAQLDSHKAVIGPAKDGGYYLIGLRSPQPALFESIPWSTRDVLNTTLARLDASGTNYAMLEVFSDIDTLEDLEHFNFLIP</sequence>
<dbReference type="Gene3D" id="3.90.550.10">
    <property type="entry name" value="Spore Coat Polysaccharide Biosynthesis Protein SpsA, Chain A"/>
    <property type="match status" value="1"/>
</dbReference>
<dbReference type="AlphaFoldDB" id="A0A831SPU2"/>